<name>A0A0C3ANK4_9AGAM</name>
<accession>A0A0C3ANK4</accession>
<evidence type="ECO:0000313" key="2">
    <source>
        <dbReference type="Proteomes" id="UP000053989"/>
    </source>
</evidence>
<dbReference type="AlphaFoldDB" id="A0A0C3ANK4"/>
<reference evidence="2" key="2">
    <citation type="submission" date="2015-01" db="EMBL/GenBank/DDBJ databases">
        <title>Evolutionary Origins and Diversification of the Mycorrhizal Mutualists.</title>
        <authorList>
            <consortium name="DOE Joint Genome Institute"/>
            <consortium name="Mycorrhizal Genomics Consortium"/>
            <person name="Kohler A."/>
            <person name="Kuo A."/>
            <person name="Nagy L.G."/>
            <person name="Floudas D."/>
            <person name="Copeland A."/>
            <person name="Barry K.W."/>
            <person name="Cichocki N."/>
            <person name="Veneault-Fourrey C."/>
            <person name="LaButti K."/>
            <person name="Lindquist E.A."/>
            <person name="Lipzen A."/>
            <person name="Lundell T."/>
            <person name="Morin E."/>
            <person name="Murat C."/>
            <person name="Riley R."/>
            <person name="Ohm R."/>
            <person name="Sun H."/>
            <person name="Tunlid A."/>
            <person name="Henrissat B."/>
            <person name="Grigoriev I.V."/>
            <person name="Hibbett D.S."/>
            <person name="Martin F."/>
        </authorList>
    </citation>
    <scope>NUCLEOTIDE SEQUENCE [LARGE SCALE GENOMIC DNA]</scope>
    <source>
        <strain evidence="2">Foug A</strain>
    </source>
</reference>
<dbReference type="Proteomes" id="UP000053989">
    <property type="component" value="Unassembled WGS sequence"/>
</dbReference>
<dbReference type="HOGENOM" id="CLU_2265304_0_0_1"/>
<dbReference type="InParanoid" id="A0A0C3ANK4"/>
<dbReference type="EMBL" id="KN822017">
    <property type="protein sequence ID" value="KIM66557.1"/>
    <property type="molecule type" value="Genomic_DNA"/>
</dbReference>
<protein>
    <submittedName>
        <fullName evidence="1">Uncharacterized protein</fullName>
    </submittedName>
</protein>
<proteinExistence type="predicted"/>
<organism evidence="1 2">
    <name type="scientific">Scleroderma citrinum Foug A</name>
    <dbReference type="NCBI Taxonomy" id="1036808"/>
    <lineage>
        <taxon>Eukaryota</taxon>
        <taxon>Fungi</taxon>
        <taxon>Dikarya</taxon>
        <taxon>Basidiomycota</taxon>
        <taxon>Agaricomycotina</taxon>
        <taxon>Agaricomycetes</taxon>
        <taxon>Agaricomycetidae</taxon>
        <taxon>Boletales</taxon>
        <taxon>Sclerodermatineae</taxon>
        <taxon>Sclerodermataceae</taxon>
        <taxon>Scleroderma</taxon>
    </lineage>
</organism>
<evidence type="ECO:0000313" key="1">
    <source>
        <dbReference type="EMBL" id="KIM66557.1"/>
    </source>
</evidence>
<gene>
    <name evidence="1" type="ORF">SCLCIDRAFT_329404</name>
</gene>
<reference evidence="1 2" key="1">
    <citation type="submission" date="2014-04" db="EMBL/GenBank/DDBJ databases">
        <authorList>
            <consortium name="DOE Joint Genome Institute"/>
            <person name="Kuo A."/>
            <person name="Kohler A."/>
            <person name="Nagy L.G."/>
            <person name="Floudas D."/>
            <person name="Copeland A."/>
            <person name="Barry K.W."/>
            <person name="Cichocki N."/>
            <person name="Veneault-Fourrey C."/>
            <person name="LaButti K."/>
            <person name="Lindquist E.A."/>
            <person name="Lipzen A."/>
            <person name="Lundell T."/>
            <person name="Morin E."/>
            <person name="Murat C."/>
            <person name="Sun H."/>
            <person name="Tunlid A."/>
            <person name="Henrissat B."/>
            <person name="Grigoriev I.V."/>
            <person name="Hibbett D.S."/>
            <person name="Martin F."/>
            <person name="Nordberg H.P."/>
            <person name="Cantor M.N."/>
            <person name="Hua S.X."/>
        </authorList>
    </citation>
    <scope>NUCLEOTIDE SEQUENCE [LARGE SCALE GENOMIC DNA]</scope>
    <source>
        <strain evidence="1 2">Foug A</strain>
    </source>
</reference>
<sequence>MYVLVERHHLLCKPCPTLPRARQPVGYPSATALFNAHTTTRPRPLDDAVGNTYAHLLICVDSSSVFRNKNYYYDSLSYGVHHCDYCGGPSQRLWQTLHGTHQL</sequence>
<keyword evidence="2" id="KW-1185">Reference proteome</keyword>